<comment type="caution">
    <text evidence="2">The sequence shown here is derived from an EMBL/GenBank/DDBJ whole genome shotgun (WGS) entry which is preliminary data.</text>
</comment>
<dbReference type="Proteomes" id="UP000325081">
    <property type="component" value="Unassembled WGS sequence"/>
</dbReference>
<feature type="region of interest" description="Disordered" evidence="1">
    <location>
        <begin position="1"/>
        <end position="39"/>
    </location>
</feature>
<evidence type="ECO:0000313" key="3">
    <source>
        <dbReference type="Proteomes" id="UP000325081"/>
    </source>
</evidence>
<evidence type="ECO:0000313" key="2">
    <source>
        <dbReference type="EMBL" id="GER26492.1"/>
    </source>
</evidence>
<gene>
    <name evidence="2" type="ORF">STAS_02148</name>
</gene>
<keyword evidence="3" id="KW-1185">Reference proteome</keyword>
<dbReference type="AlphaFoldDB" id="A0A5A7P174"/>
<reference evidence="3" key="1">
    <citation type="journal article" date="2019" name="Curr. Biol.">
        <title>Genome Sequence of Striga asiatica Provides Insight into the Evolution of Plant Parasitism.</title>
        <authorList>
            <person name="Yoshida S."/>
            <person name="Kim S."/>
            <person name="Wafula E.K."/>
            <person name="Tanskanen J."/>
            <person name="Kim Y.M."/>
            <person name="Honaas L."/>
            <person name="Yang Z."/>
            <person name="Spallek T."/>
            <person name="Conn C.E."/>
            <person name="Ichihashi Y."/>
            <person name="Cheong K."/>
            <person name="Cui S."/>
            <person name="Der J.P."/>
            <person name="Gundlach H."/>
            <person name="Jiao Y."/>
            <person name="Hori C."/>
            <person name="Ishida J.K."/>
            <person name="Kasahara H."/>
            <person name="Kiba T."/>
            <person name="Kim M.S."/>
            <person name="Koo N."/>
            <person name="Laohavisit A."/>
            <person name="Lee Y.H."/>
            <person name="Lumba S."/>
            <person name="McCourt P."/>
            <person name="Mortimer J.C."/>
            <person name="Mutuku J.M."/>
            <person name="Nomura T."/>
            <person name="Sasaki-Sekimoto Y."/>
            <person name="Seto Y."/>
            <person name="Wang Y."/>
            <person name="Wakatake T."/>
            <person name="Sakakibara H."/>
            <person name="Demura T."/>
            <person name="Yamaguchi S."/>
            <person name="Yoneyama K."/>
            <person name="Manabe R.I."/>
            <person name="Nelson D.C."/>
            <person name="Schulman A.H."/>
            <person name="Timko M.P."/>
            <person name="dePamphilis C.W."/>
            <person name="Choi D."/>
            <person name="Shirasu K."/>
        </authorList>
    </citation>
    <scope>NUCLEOTIDE SEQUENCE [LARGE SCALE GENOMIC DNA]</scope>
    <source>
        <strain evidence="3">cv. UVA1</strain>
    </source>
</reference>
<evidence type="ECO:0000256" key="1">
    <source>
        <dbReference type="SAM" id="MobiDB-lite"/>
    </source>
</evidence>
<protein>
    <submittedName>
        <fullName evidence="2">Excinuclease ABC</fullName>
    </submittedName>
</protein>
<organism evidence="2 3">
    <name type="scientific">Striga asiatica</name>
    <name type="common">Asiatic witchweed</name>
    <name type="synonym">Buchnera asiatica</name>
    <dbReference type="NCBI Taxonomy" id="4170"/>
    <lineage>
        <taxon>Eukaryota</taxon>
        <taxon>Viridiplantae</taxon>
        <taxon>Streptophyta</taxon>
        <taxon>Embryophyta</taxon>
        <taxon>Tracheophyta</taxon>
        <taxon>Spermatophyta</taxon>
        <taxon>Magnoliopsida</taxon>
        <taxon>eudicotyledons</taxon>
        <taxon>Gunneridae</taxon>
        <taxon>Pentapetalae</taxon>
        <taxon>asterids</taxon>
        <taxon>lamiids</taxon>
        <taxon>Lamiales</taxon>
        <taxon>Orobanchaceae</taxon>
        <taxon>Buchnereae</taxon>
        <taxon>Striga</taxon>
    </lineage>
</organism>
<proteinExistence type="predicted"/>
<dbReference type="EMBL" id="BKCP01001113">
    <property type="protein sequence ID" value="GER26492.1"/>
    <property type="molecule type" value="Genomic_DNA"/>
</dbReference>
<name>A0A5A7P174_STRAF</name>
<sequence>MPAWAGKDSFPRPRPSRPADPENKPLLSLPQPKGSRGNLVAPKVSVSVENVPEVVDWSPYVTSYRHWLRGTTIDSDSESSENCLGMSQERVSKSWVTWGSEVGKKVWCCWRGSDETEMIMGMRRKRKTICFASIL</sequence>
<accession>A0A5A7P174</accession>